<dbReference type="EMBL" id="JBBBZM010000011">
    <property type="protein sequence ID" value="KAL0639487.1"/>
    <property type="molecule type" value="Genomic_DNA"/>
</dbReference>
<dbReference type="Gene3D" id="2.40.160.20">
    <property type="match status" value="1"/>
</dbReference>
<evidence type="ECO:0000313" key="2">
    <source>
        <dbReference type="Proteomes" id="UP001447188"/>
    </source>
</evidence>
<accession>A0ABR3GU91</accession>
<comment type="caution">
    <text evidence="1">The sequence shown here is derived from an EMBL/GenBank/DDBJ whole genome shotgun (WGS) entry which is preliminary data.</text>
</comment>
<evidence type="ECO:0000313" key="1">
    <source>
        <dbReference type="EMBL" id="KAL0639487.1"/>
    </source>
</evidence>
<organism evidence="1 2">
    <name type="scientific">Discina gigas</name>
    <dbReference type="NCBI Taxonomy" id="1032678"/>
    <lineage>
        <taxon>Eukaryota</taxon>
        <taxon>Fungi</taxon>
        <taxon>Dikarya</taxon>
        <taxon>Ascomycota</taxon>
        <taxon>Pezizomycotina</taxon>
        <taxon>Pezizomycetes</taxon>
        <taxon>Pezizales</taxon>
        <taxon>Discinaceae</taxon>
        <taxon>Discina</taxon>
    </lineage>
</organism>
<proteinExistence type="predicted"/>
<protein>
    <submittedName>
        <fullName evidence="1">Uncharacterized protein</fullName>
    </submittedName>
</protein>
<sequence length="84" mass="9328">MLSFKYHGTYHLTEAMKQAFSGTAEEGKMPFGQSTMYLTFEVGSGKYKELENCTFVGNGRFIVEDGKISVESRWSVVVPSTASD</sequence>
<gene>
    <name evidence="1" type="ORF">Q9L58_001516</name>
</gene>
<dbReference type="Proteomes" id="UP001447188">
    <property type="component" value="Unassembled WGS sequence"/>
</dbReference>
<keyword evidence="2" id="KW-1185">Reference proteome</keyword>
<dbReference type="Pfam" id="PF11578">
    <property type="entry name" value="DUF3237"/>
    <property type="match status" value="1"/>
</dbReference>
<reference evidence="1 2" key="1">
    <citation type="submission" date="2024-02" db="EMBL/GenBank/DDBJ databases">
        <title>Discinaceae phylogenomics.</title>
        <authorList>
            <person name="Dirks A.C."/>
            <person name="James T.Y."/>
        </authorList>
    </citation>
    <scope>NUCLEOTIDE SEQUENCE [LARGE SCALE GENOMIC DNA]</scope>
    <source>
        <strain evidence="1 2">ACD0624</strain>
    </source>
</reference>
<name>A0ABR3GU91_9PEZI</name>